<dbReference type="InterPro" id="IPR013078">
    <property type="entry name" value="His_Pase_superF_clade-1"/>
</dbReference>
<organism evidence="3 4">
    <name type="scientific">Chaetoceros tenuissimus</name>
    <dbReference type="NCBI Taxonomy" id="426638"/>
    <lineage>
        <taxon>Eukaryota</taxon>
        <taxon>Sar</taxon>
        <taxon>Stramenopiles</taxon>
        <taxon>Ochrophyta</taxon>
        <taxon>Bacillariophyta</taxon>
        <taxon>Coscinodiscophyceae</taxon>
        <taxon>Chaetocerotophycidae</taxon>
        <taxon>Chaetocerotales</taxon>
        <taxon>Chaetocerotaceae</taxon>
        <taxon>Chaetoceros</taxon>
    </lineage>
</organism>
<dbReference type="Gene3D" id="3.40.50.1240">
    <property type="entry name" value="Phosphoglycerate mutase-like"/>
    <property type="match status" value="1"/>
</dbReference>
<name>A0AAD3CVQ3_9STRA</name>
<reference evidence="3 4" key="1">
    <citation type="journal article" date="2021" name="Sci. Rep.">
        <title>The genome of the diatom Chaetoceros tenuissimus carries an ancient integrated fragment of an extant virus.</title>
        <authorList>
            <person name="Hongo Y."/>
            <person name="Kimura K."/>
            <person name="Takaki Y."/>
            <person name="Yoshida Y."/>
            <person name="Baba S."/>
            <person name="Kobayashi G."/>
            <person name="Nagasaki K."/>
            <person name="Hano T."/>
            <person name="Tomaru Y."/>
        </authorList>
    </citation>
    <scope>NUCLEOTIDE SEQUENCE [LARGE SCALE GENOMIC DNA]</scope>
    <source>
        <strain evidence="3 4">NIES-3715</strain>
    </source>
</reference>
<dbReference type="InterPro" id="IPR029033">
    <property type="entry name" value="His_PPase_superfam"/>
</dbReference>
<dbReference type="Pfam" id="PF00300">
    <property type="entry name" value="His_Phos_1"/>
    <property type="match status" value="1"/>
</dbReference>
<dbReference type="Proteomes" id="UP001054902">
    <property type="component" value="Unassembled WGS sequence"/>
</dbReference>
<feature type="signal peptide" evidence="2">
    <location>
        <begin position="1"/>
        <end position="19"/>
    </location>
</feature>
<evidence type="ECO:0000313" key="4">
    <source>
        <dbReference type="Proteomes" id="UP001054902"/>
    </source>
</evidence>
<feature type="chain" id="PRO_5042281834" evidence="2">
    <location>
        <begin position="20"/>
        <end position="522"/>
    </location>
</feature>
<sequence>MSLWTLILFASTNLLCVGGFLSPHSTKDFKITRSIPRSKTLNEHSQSNGCEDIDRRSFIRDSILTTSLIGLGEKAKARGLVKFPCKDYDFLNTYHFFRAGDSLLEEEGIWSTNPLFLTNREAALSQKGIEQVEEMCKELRADGVAPTVVRYSLAAAAIDSSNIIGKELKVGRDRLVPEFNFMDPRAIGQWEYSPLNQTLEAVWALDVLEAGNDGIGGRPPSNEDGTPHETLGDQVVRLQNLISVLETQYSGDTVLLVFPDGTGPALLTCLIGGIPLNRVHEFEYRPGEVRLDINYNTARALLESKPSDEYLAAIERGQSKLKKLLDNPDESLNVRDRQYAEELKREEEAKLALAKKQRLEEEAAKKKRSVETQNISNQAPAQASVSVDKSMIGVGGITVASAIGAYNLFGGDNETNEIDNPPTEKSIYVKEETMEESVNGIPDTSVNLEDLFIVKNDEKIQDDVSNDVDVKTIESKEEPIMARPSPAWDPDEDDGGAAWLGSLSDIINEVDSEEKVSKSEDL</sequence>
<dbReference type="PANTHER" id="PTHR47580:SF1">
    <property type="entry name" value="PHOSPHOGLYCERATE MUTASE FAMILY PROTEIN"/>
    <property type="match status" value="1"/>
</dbReference>
<protein>
    <submittedName>
        <fullName evidence="3">Uncharacterized protein</fullName>
    </submittedName>
</protein>
<gene>
    <name evidence="3" type="ORF">CTEN210_09588</name>
</gene>
<evidence type="ECO:0000256" key="2">
    <source>
        <dbReference type="SAM" id="SignalP"/>
    </source>
</evidence>
<comment type="caution">
    <text evidence="3">The sequence shown here is derived from an EMBL/GenBank/DDBJ whole genome shotgun (WGS) entry which is preliminary data.</text>
</comment>
<feature type="compositionally biased region" description="Polar residues" evidence="1">
    <location>
        <begin position="371"/>
        <end position="386"/>
    </location>
</feature>
<accession>A0AAD3CVQ3</accession>
<feature type="region of interest" description="Disordered" evidence="1">
    <location>
        <begin position="476"/>
        <end position="499"/>
    </location>
</feature>
<dbReference type="SUPFAM" id="SSF53254">
    <property type="entry name" value="Phosphoglycerate mutase-like"/>
    <property type="match status" value="1"/>
</dbReference>
<keyword evidence="4" id="KW-1185">Reference proteome</keyword>
<proteinExistence type="predicted"/>
<dbReference type="EMBL" id="BLLK01000046">
    <property type="protein sequence ID" value="GFH53112.1"/>
    <property type="molecule type" value="Genomic_DNA"/>
</dbReference>
<evidence type="ECO:0000256" key="1">
    <source>
        <dbReference type="SAM" id="MobiDB-lite"/>
    </source>
</evidence>
<feature type="region of interest" description="Disordered" evidence="1">
    <location>
        <begin position="364"/>
        <end position="386"/>
    </location>
</feature>
<dbReference type="PANTHER" id="PTHR47580">
    <property type="entry name" value="PHOSPHOGLYCERATE MUTASE FAMILY PROTEIN"/>
    <property type="match status" value="1"/>
</dbReference>
<evidence type="ECO:0000313" key="3">
    <source>
        <dbReference type="EMBL" id="GFH53112.1"/>
    </source>
</evidence>
<keyword evidence="2" id="KW-0732">Signal</keyword>
<dbReference type="AlphaFoldDB" id="A0AAD3CVQ3"/>